<keyword evidence="3" id="KW-1185">Reference proteome</keyword>
<dbReference type="Pfam" id="PF07963">
    <property type="entry name" value="N_methyl"/>
    <property type="match status" value="1"/>
</dbReference>
<protein>
    <submittedName>
        <fullName evidence="2">Prepilin-type N-terminal cleavage/methylation domain-containing protein</fullName>
    </submittedName>
</protein>
<organism evidence="2 3">
    <name type="scientific">Okeanomitos corallinicola TIOX110</name>
    <dbReference type="NCBI Taxonomy" id="3133117"/>
    <lineage>
        <taxon>Bacteria</taxon>
        <taxon>Bacillati</taxon>
        <taxon>Cyanobacteriota</taxon>
        <taxon>Cyanophyceae</taxon>
        <taxon>Nostocales</taxon>
        <taxon>Aphanizomenonaceae</taxon>
        <taxon>Okeanomitos</taxon>
    </lineage>
</organism>
<dbReference type="RefSeq" id="WP_353931320.1">
    <property type="nucleotide sequence ID" value="NZ_CP150886.1"/>
</dbReference>
<evidence type="ECO:0000256" key="1">
    <source>
        <dbReference type="SAM" id="Phobius"/>
    </source>
</evidence>
<sequence length="261" mass="28624">MNKQKPHPDSGFSLLEVLVSIIVVTFFTAAAMQMMVISATFKAKAKVYTTASNLIQEDLERIRNKASEYEFPQAIVTTADVNGLLIANPNTRTIKLSSVENLTTSDEVQFTGTPDVYKDFSINSIDNEITLALPGLETSVSNDTVLVNNTLCNAASESTGLAAKLRTKTVTDLISQTGFSYENVAYKAVSGYAPYTIPKTEKKIWVMREDTTVNASPYDVLKINYLVVPDNNGNPDNNPDRFIAEVSSEVIPNASYQCLKQ</sequence>
<keyword evidence="1" id="KW-0812">Transmembrane</keyword>
<reference evidence="2 3" key="1">
    <citation type="submission" date="2024-04" db="EMBL/GenBank/DDBJ databases">
        <title>Okeanomitos corallinicola gen. &amp; sp. nov. (Nostocales, Cyanobacteria), a new toxic marine heterocyst-forming cyanobacterium from a coral reef.</title>
        <authorList>
            <person name="Li H."/>
            <person name="Li R."/>
            <person name="Kang J."/>
            <person name="Hii K.S."/>
            <person name="Mohamed H.F."/>
            <person name="Xu X."/>
            <person name="Luo Z."/>
        </authorList>
    </citation>
    <scope>NUCLEOTIDE SEQUENCE [LARGE SCALE GENOMIC DNA]</scope>
    <source>
        <strain evidence="2 3">TIOX110</strain>
    </source>
</reference>
<name>A0ABZ2USN3_9CYAN</name>
<dbReference type="NCBIfam" id="TIGR02532">
    <property type="entry name" value="IV_pilin_GFxxxE"/>
    <property type="match status" value="1"/>
</dbReference>
<dbReference type="PROSITE" id="PS00409">
    <property type="entry name" value="PROKAR_NTER_METHYL"/>
    <property type="match status" value="1"/>
</dbReference>
<accession>A0ABZ2USN3</accession>
<dbReference type="Proteomes" id="UP001483337">
    <property type="component" value="Chromosome"/>
</dbReference>
<keyword evidence="1" id="KW-0472">Membrane</keyword>
<evidence type="ECO:0000313" key="2">
    <source>
        <dbReference type="EMBL" id="WZB88412.1"/>
    </source>
</evidence>
<dbReference type="InterPro" id="IPR012902">
    <property type="entry name" value="N_methyl_site"/>
</dbReference>
<proteinExistence type="predicted"/>
<dbReference type="EMBL" id="CP150886">
    <property type="protein sequence ID" value="WZB88412.1"/>
    <property type="molecule type" value="Genomic_DNA"/>
</dbReference>
<evidence type="ECO:0000313" key="3">
    <source>
        <dbReference type="Proteomes" id="UP001483337"/>
    </source>
</evidence>
<feature type="transmembrane region" description="Helical" evidence="1">
    <location>
        <begin position="12"/>
        <end position="36"/>
    </location>
</feature>
<keyword evidence="1" id="KW-1133">Transmembrane helix</keyword>
<gene>
    <name evidence="2" type="ORF">WJM97_01575</name>
</gene>